<keyword evidence="3" id="KW-1185">Reference proteome</keyword>
<feature type="transmembrane region" description="Helical" evidence="1">
    <location>
        <begin position="45"/>
        <end position="66"/>
    </location>
</feature>
<keyword evidence="1" id="KW-0472">Membrane</keyword>
<dbReference type="AlphaFoldDB" id="A0AAN9U181"/>
<evidence type="ECO:0000313" key="2">
    <source>
        <dbReference type="EMBL" id="KAK7603584.1"/>
    </source>
</evidence>
<reference evidence="2 3" key="1">
    <citation type="submission" date="2024-03" db="EMBL/GenBank/DDBJ databases">
        <title>Adaptation during the transition from Ophiocordyceps entomopathogen to insect associate is accompanied by gene loss and intensified selection.</title>
        <authorList>
            <person name="Ward C.M."/>
            <person name="Onetto C.A."/>
            <person name="Borneman A.R."/>
        </authorList>
    </citation>
    <scope>NUCLEOTIDE SEQUENCE [LARGE SCALE GENOMIC DNA]</scope>
    <source>
        <strain evidence="2">AWRI1</strain>
        <tissue evidence="2">Single Adult Female</tissue>
    </source>
</reference>
<organism evidence="2 3">
    <name type="scientific">Parthenolecanium corni</name>
    <dbReference type="NCBI Taxonomy" id="536013"/>
    <lineage>
        <taxon>Eukaryota</taxon>
        <taxon>Metazoa</taxon>
        <taxon>Ecdysozoa</taxon>
        <taxon>Arthropoda</taxon>
        <taxon>Hexapoda</taxon>
        <taxon>Insecta</taxon>
        <taxon>Pterygota</taxon>
        <taxon>Neoptera</taxon>
        <taxon>Paraneoptera</taxon>
        <taxon>Hemiptera</taxon>
        <taxon>Sternorrhyncha</taxon>
        <taxon>Coccoidea</taxon>
        <taxon>Coccidae</taxon>
        <taxon>Parthenolecanium</taxon>
    </lineage>
</organism>
<sequence>MTPTTTSSVNFVLTFRGEETKLTTIESIQTHRGSVSPSTYLIASYYLAFVTVMGTSFNIVVIYVILTDIKVITENLTLRCP</sequence>
<evidence type="ECO:0000256" key="1">
    <source>
        <dbReference type="SAM" id="Phobius"/>
    </source>
</evidence>
<dbReference type="EMBL" id="JBBCAQ010000006">
    <property type="protein sequence ID" value="KAK7603584.1"/>
    <property type="molecule type" value="Genomic_DNA"/>
</dbReference>
<proteinExistence type="predicted"/>
<dbReference type="Proteomes" id="UP001367676">
    <property type="component" value="Unassembled WGS sequence"/>
</dbReference>
<accession>A0AAN9U181</accession>
<name>A0AAN9U181_9HEMI</name>
<keyword evidence="1" id="KW-1133">Transmembrane helix</keyword>
<gene>
    <name evidence="2" type="ORF">V9T40_003583</name>
</gene>
<comment type="caution">
    <text evidence="2">The sequence shown here is derived from an EMBL/GenBank/DDBJ whole genome shotgun (WGS) entry which is preliminary data.</text>
</comment>
<evidence type="ECO:0000313" key="3">
    <source>
        <dbReference type="Proteomes" id="UP001367676"/>
    </source>
</evidence>
<keyword evidence="1" id="KW-0812">Transmembrane</keyword>
<protein>
    <submittedName>
        <fullName evidence="2">Uncharacterized protein</fullName>
    </submittedName>
</protein>